<dbReference type="AlphaFoldDB" id="Q8L684"/>
<dbReference type="PANTHER" id="PTHR32401:SF45">
    <property type="entry name" value="LECTIN"/>
    <property type="match status" value="1"/>
</dbReference>
<dbReference type="PROSITE" id="PS00307">
    <property type="entry name" value="LECTIN_LEGUME_BETA"/>
    <property type="match status" value="1"/>
</dbReference>
<sequence>MASSNFSTVLSLSLALFLVLLTHANSTNLVSFNFQTFNSPNLILQGDASISSSGQLRLTNVKANDIPTAKSLGRAFYSAPIQIWDSTTGNVANFATSFTFNISAPNESKTADGLAFALVPVGSKPKTNGGYRGLFENAAYDSSAQTVAVEFDTLSNHHWDPETGHIGINVNSIRSIKTVPWDLANGQNAEVLITYDSSTKLLVASLVYPSKRTSYIISETVDLKSVLPEWVSIGFSATTGLTADFIETHDVLSWSFASKLSDGTTSEGLNLANFVLNQIL</sequence>
<accession>Q8L684</accession>
<reference evidence="5" key="1">
    <citation type="submission" date="2002-08" db="EMBL/GenBank/DDBJ databases">
        <title>Lectin genes in legumes.</title>
        <authorList>
            <person name="Lioi L."/>
            <person name="Galasso I."/>
        </authorList>
    </citation>
    <scope>NUCLEOTIDE SEQUENCE</scope>
    <source>
        <tissue evidence="5">Leaf</tissue>
    </source>
</reference>
<comment type="similarity">
    <text evidence="1">Belongs to the leguminous lectin family.</text>
</comment>
<dbReference type="InterPro" id="IPR013320">
    <property type="entry name" value="ConA-like_dom_sf"/>
</dbReference>
<dbReference type="InterPro" id="IPR019825">
    <property type="entry name" value="Lectin_legB_Mn/Ca_BS"/>
</dbReference>
<dbReference type="PIRSF" id="PIRSF002690">
    <property type="entry name" value="L-type_lectin_plant"/>
    <property type="match status" value="1"/>
</dbReference>
<dbReference type="Pfam" id="PF00139">
    <property type="entry name" value="Lectin_legB"/>
    <property type="match status" value="1"/>
</dbReference>
<evidence type="ECO:0000313" key="5">
    <source>
        <dbReference type="EMBL" id="CAD43279.1"/>
    </source>
</evidence>
<feature type="chain" id="PRO_5004309990" evidence="3">
    <location>
        <begin position="25"/>
        <end position="280"/>
    </location>
</feature>
<keyword evidence="3" id="KW-0732">Signal</keyword>
<gene>
    <name evidence="5" type="primary">lec1</name>
</gene>
<feature type="domain" description="Legume lectin" evidence="4">
    <location>
        <begin position="30"/>
        <end position="261"/>
    </location>
</feature>
<dbReference type="EMBL" id="AJ504724">
    <property type="protein sequence ID" value="CAD43279.1"/>
    <property type="molecule type" value="Genomic_DNA"/>
</dbReference>
<dbReference type="PANTHER" id="PTHR32401">
    <property type="entry name" value="CONCANAVALIN A-LIKE LECTIN FAMILY PROTEIN"/>
    <property type="match status" value="1"/>
</dbReference>
<feature type="signal peptide" evidence="3">
    <location>
        <begin position="1"/>
        <end position="24"/>
    </location>
</feature>
<evidence type="ECO:0000256" key="1">
    <source>
        <dbReference type="ARBA" id="ARBA00007606"/>
    </source>
</evidence>
<dbReference type="SUPFAM" id="SSF49899">
    <property type="entry name" value="Concanavalin A-like lectins/glucanases"/>
    <property type="match status" value="1"/>
</dbReference>
<evidence type="ECO:0000256" key="3">
    <source>
        <dbReference type="SAM" id="SignalP"/>
    </source>
</evidence>
<dbReference type="CDD" id="cd06899">
    <property type="entry name" value="lectin_legume_LecRK_Arcelin_ConA"/>
    <property type="match status" value="1"/>
</dbReference>
<dbReference type="PROSITE" id="PS00308">
    <property type="entry name" value="LECTIN_LEGUME_ALPHA"/>
    <property type="match status" value="1"/>
</dbReference>
<proteinExistence type="inferred from homology"/>
<protein>
    <submittedName>
        <fullName evidence="5">Lectin</fullName>
    </submittedName>
</protein>
<keyword evidence="2" id="KW-0430">Lectin</keyword>
<dbReference type="InterPro" id="IPR016363">
    <property type="entry name" value="L-lectin"/>
</dbReference>
<dbReference type="InterPro" id="IPR001220">
    <property type="entry name" value="Legume_lectin_dom"/>
</dbReference>
<evidence type="ECO:0000259" key="4">
    <source>
        <dbReference type="Pfam" id="PF00139"/>
    </source>
</evidence>
<dbReference type="Gene3D" id="2.60.120.200">
    <property type="match status" value="1"/>
</dbReference>
<dbReference type="InterPro" id="IPR050258">
    <property type="entry name" value="Leguminous_Lectin"/>
</dbReference>
<dbReference type="GO" id="GO:0030246">
    <property type="term" value="F:carbohydrate binding"/>
    <property type="evidence" value="ECO:0007669"/>
    <property type="project" value="UniProtKB-KW"/>
</dbReference>
<dbReference type="InterPro" id="IPR000985">
    <property type="entry name" value="Lectin_LegA_CS"/>
</dbReference>
<organism evidence="5">
    <name type="scientific">Helicotropis linearis var. linearis</name>
    <dbReference type="NCBI Taxonomy" id="238086"/>
    <lineage>
        <taxon>Eukaryota</taxon>
        <taxon>Viridiplantae</taxon>
        <taxon>Streptophyta</taxon>
        <taxon>Embryophyta</taxon>
        <taxon>Tracheophyta</taxon>
        <taxon>Spermatophyta</taxon>
        <taxon>Magnoliopsida</taxon>
        <taxon>eudicotyledons</taxon>
        <taxon>Gunneridae</taxon>
        <taxon>Pentapetalae</taxon>
        <taxon>rosids</taxon>
        <taxon>fabids</taxon>
        <taxon>Fabales</taxon>
        <taxon>Fabaceae</taxon>
        <taxon>Papilionoideae</taxon>
        <taxon>50 kb inversion clade</taxon>
        <taxon>NPAAA clade</taxon>
        <taxon>indigoferoid/millettioid clade</taxon>
        <taxon>Phaseoleae</taxon>
        <taxon>Helicotropis</taxon>
    </lineage>
</organism>
<name>Q8L684_9FABA</name>
<evidence type="ECO:0000256" key="2">
    <source>
        <dbReference type="ARBA" id="ARBA00022734"/>
    </source>
</evidence>